<name>A0A1M6XQU4_9BACT</name>
<proteinExistence type="predicted"/>
<gene>
    <name evidence="1" type="ORF">SAMN04488087_2672</name>
</gene>
<dbReference type="AlphaFoldDB" id="A0A1M6XQU4"/>
<dbReference type="SUPFAM" id="SSF63825">
    <property type="entry name" value="YWTD domain"/>
    <property type="match status" value="1"/>
</dbReference>
<organism evidence="1 2">
    <name type="scientific">Rhodothermus profundi</name>
    <dbReference type="NCBI Taxonomy" id="633813"/>
    <lineage>
        <taxon>Bacteria</taxon>
        <taxon>Pseudomonadati</taxon>
        <taxon>Rhodothermota</taxon>
        <taxon>Rhodothermia</taxon>
        <taxon>Rhodothermales</taxon>
        <taxon>Rhodothermaceae</taxon>
        <taxon>Rhodothermus</taxon>
    </lineage>
</organism>
<protein>
    <recommendedName>
        <fullName evidence="3">6-bladed beta-propeller protein</fullName>
    </recommendedName>
</protein>
<dbReference type="EMBL" id="FRAU01000012">
    <property type="protein sequence ID" value="SHL08306.1"/>
    <property type="molecule type" value="Genomic_DNA"/>
</dbReference>
<reference evidence="2" key="1">
    <citation type="submission" date="2016-11" db="EMBL/GenBank/DDBJ databases">
        <authorList>
            <person name="Varghese N."/>
            <person name="Submissions S."/>
        </authorList>
    </citation>
    <scope>NUCLEOTIDE SEQUENCE [LARGE SCALE GENOMIC DNA]</scope>
    <source>
        <strain evidence="2">DSM 22212</strain>
    </source>
</reference>
<dbReference type="Pfam" id="PF17170">
    <property type="entry name" value="DUF5128"/>
    <property type="match status" value="1"/>
</dbReference>
<dbReference type="STRING" id="633813.SAMN04488087_2672"/>
<dbReference type="OrthoDB" id="9802323at2"/>
<accession>A0A1M6XQU4</accession>
<dbReference type="RefSeq" id="WP_143149627.1">
    <property type="nucleotide sequence ID" value="NZ_FRAU01000012.1"/>
</dbReference>
<keyword evidence="2" id="KW-1185">Reference proteome</keyword>
<dbReference type="Proteomes" id="UP000185812">
    <property type="component" value="Unassembled WGS sequence"/>
</dbReference>
<sequence length="371" mass="42483">MRWSRVIGVVLMVGGSVVARCRQAQPHVLVGERQRLQLVSQPPIPLTGVLVGDPHQVVAHPTRALFLVSDRQPPGLYLFSAEGRLVRRVGFRGEGPGEFMAPPQIAVWGDTLLLRGGMRGRVAAYRISDGRLLRDPFLPVLPAALQHWLLHRQHLILYWAGRRRPVLVEVFDLKARQFTHALDRPLLTPAHEALLRYYASGGLALLGNSIVLATPADAPHIYFLDLRSGRQGSWRRLEDPDFQVRPPPDLEALLQQGKWKAYREQWVDYLTTNSRTRGLFVLQDRYLVVQLEHGQGPEKRWLRLLVINPATRQEIDRIPFPLRLRAQYSLHYSSFATARDSCLYLKRYLEGQDRWALWPWCLEPVPSDRSP</sequence>
<evidence type="ECO:0008006" key="3">
    <source>
        <dbReference type="Google" id="ProtNLM"/>
    </source>
</evidence>
<evidence type="ECO:0000313" key="1">
    <source>
        <dbReference type="EMBL" id="SHL08306.1"/>
    </source>
</evidence>
<evidence type="ECO:0000313" key="2">
    <source>
        <dbReference type="Proteomes" id="UP000185812"/>
    </source>
</evidence>